<dbReference type="PANTHER" id="PTHR10277">
    <property type="entry name" value="HOMOCITRATE SYNTHASE-RELATED"/>
    <property type="match status" value="1"/>
</dbReference>
<evidence type="ECO:0000256" key="5">
    <source>
        <dbReference type="ARBA" id="ARBA00022605"/>
    </source>
</evidence>
<dbReference type="PANTHER" id="PTHR10277:SF9">
    <property type="entry name" value="2-ISOPROPYLMALATE SYNTHASE 1, CHLOROPLASTIC-RELATED"/>
    <property type="match status" value="1"/>
</dbReference>
<dbReference type="PROSITE" id="PS50991">
    <property type="entry name" value="PYR_CT"/>
    <property type="match status" value="1"/>
</dbReference>
<dbReference type="HOGENOM" id="CLU_022158_4_2_9"/>
<dbReference type="Proteomes" id="UP000001551">
    <property type="component" value="Chromosome"/>
</dbReference>
<comment type="pathway">
    <text evidence="1">Amino-acid biosynthesis; L-leucine biosynthesis; L-leucine from 3-methyl-2-oxobutanoate: step 1/4.</text>
</comment>
<sequence>MIRIQDSTARDGMQQRNINKSFRTKLKVFELIGVSNIESVEIGMCASADDYAMISEEAKKLDPQQEVVVLTRLVKQDIDITARLIKKIPRLVIKLLIPISDLHIEKKLGLTREGMRYKIKKCLSYISDLGITIDLCFEDATRSDKLYLMEILQMCDQFPIHMVTIADTVGCMVPEEFGALIHEIKAENHRYGISVHCHNDLGLATANSIAGVLNGAVQVETTFLGIGERAGNTSIEEINYILSKKYGIKTSIDTPRIYSISKKIAEVLGVSISETKPMLGDNVFVHESGIHQDGMMKDSNMYQFAFPEEFGIKVDPLDATISGISSSKLILSRASKEFGNLEDMKDVIGFYRKAAKIVNHITIEEACDLYKFIRNRQINGHAPQGMRFSTSAPLGASVKIFVRYSKGTRPFSLAETIKL</sequence>
<dbReference type="InterPro" id="IPR000891">
    <property type="entry name" value="PYR_CT"/>
</dbReference>
<dbReference type="PROSITE" id="PS00816">
    <property type="entry name" value="AIPM_HOMOCIT_SYNTH_2"/>
    <property type="match status" value="1"/>
</dbReference>
<dbReference type="EC" id="2.3.3.13" evidence="3"/>
<keyword evidence="11" id="KW-1185">Reference proteome</keyword>
<dbReference type="Gene3D" id="3.20.20.70">
    <property type="entry name" value="Aldolase class I"/>
    <property type="match status" value="1"/>
</dbReference>
<gene>
    <name evidence="10" type="ordered locus">Ethha_0972</name>
</gene>
<comment type="similarity">
    <text evidence="2">Belongs to the alpha-IPM synthase/homocitrate synthase family. LeuA type 1 subfamily.</text>
</comment>
<dbReference type="STRING" id="663278.Ethha_0972"/>
<evidence type="ECO:0000256" key="1">
    <source>
        <dbReference type="ARBA" id="ARBA00004689"/>
    </source>
</evidence>
<evidence type="ECO:0000256" key="8">
    <source>
        <dbReference type="ARBA" id="ARBA00023304"/>
    </source>
</evidence>
<dbReference type="InterPro" id="IPR054691">
    <property type="entry name" value="LeuA/HCS_post-cat"/>
</dbReference>
<dbReference type="Pfam" id="PF22617">
    <property type="entry name" value="HCS_D2"/>
    <property type="match status" value="1"/>
</dbReference>
<dbReference type="InterPro" id="IPR002034">
    <property type="entry name" value="AIPM/Hcit_synth_CS"/>
</dbReference>
<evidence type="ECO:0000256" key="3">
    <source>
        <dbReference type="ARBA" id="ARBA00012973"/>
    </source>
</evidence>
<evidence type="ECO:0000256" key="4">
    <source>
        <dbReference type="ARBA" id="ARBA00022430"/>
    </source>
</evidence>
<keyword evidence="8" id="KW-0100">Branched-chain amino acid biosynthesis</keyword>
<name>E6U3V8_ETHHY</name>
<feature type="domain" description="Pyruvate carboxyltransferase" evidence="9">
    <location>
        <begin position="2"/>
        <end position="258"/>
    </location>
</feature>
<dbReference type="InterPro" id="IPR050073">
    <property type="entry name" value="2-IPM_HCS-like"/>
</dbReference>
<evidence type="ECO:0000256" key="2">
    <source>
        <dbReference type="ARBA" id="ARBA00009396"/>
    </source>
</evidence>
<protein>
    <recommendedName>
        <fullName evidence="3">2-isopropylmalate synthase</fullName>
        <ecNumber evidence="3">2.3.3.13</ecNumber>
    </recommendedName>
</protein>
<dbReference type="SUPFAM" id="SSF51569">
    <property type="entry name" value="Aldolase"/>
    <property type="match status" value="1"/>
</dbReference>
<dbReference type="KEGG" id="eha:Ethha_0972"/>
<reference evidence="10 11" key="1">
    <citation type="submission" date="2010-12" db="EMBL/GenBank/DDBJ databases">
        <title>Complete sequence of Ethanoligenens harbinense YUAN-3.</title>
        <authorList>
            <person name="Lucas S."/>
            <person name="Copeland A."/>
            <person name="Lapidus A."/>
            <person name="Cheng J.-F."/>
            <person name="Bruce D."/>
            <person name="Goodwin L."/>
            <person name="Pitluck S."/>
            <person name="Chertkov O."/>
            <person name="Misra M."/>
            <person name="Detter J.C."/>
            <person name="Han C."/>
            <person name="Tapia R."/>
            <person name="Land M."/>
            <person name="Hauser L."/>
            <person name="Jeffries C."/>
            <person name="Kyrpides N."/>
            <person name="Ivanova N."/>
            <person name="Mikhailova N."/>
            <person name="Wang A."/>
            <person name="Mouttaki H."/>
            <person name="He Z."/>
            <person name="Zhou J."/>
            <person name="Hemme C.L."/>
            <person name="Woyke T."/>
        </authorList>
    </citation>
    <scope>NUCLEOTIDE SEQUENCE [LARGE SCALE GENOMIC DNA]</scope>
    <source>
        <strain evidence="11">DSM 18485 / JCM 12961 / CGMCC 1.5033 / YUAN-3</strain>
    </source>
</reference>
<evidence type="ECO:0000256" key="7">
    <source>
        <dbReference type="ARBA" id="ARBA00023211"/>
    </source>
</evidence>
<keyword evidence="6 10" id="KW-0808">Transferase</keyword>
<dbReference type="Pfam" id="PF00682">
    <property type="entry name" value="HMGL-like"/>
    <property type="match status" value="1"/>
</dbReference>
<keyword evidence="10" id="KW-0012">Acyltransferase</keyword>
<keyword evidence="5" id="KW-0028">Amino-acid biosynthesis</keyword>
<evidence type="ECO:0000313" key="10">
    <source>
        <dbReference type="EMBL" id="ADU26525.1"/>
    </source>
</evidence>
<keyword evidence="4" id="KW-0432">Leucine biosynthesis</keyword>
<dbReference type="eggNOG" id="COG0119">
    <property type="taxonomic scope" value="Bacteria"/>
</dbReference>
<evidence type="ECO:0000256" key="6">
    <source>
        <dbReference type="ARBA" id="ARBA00022679"/>
    </source>
</evidence>
<keyword evidence="7" id="KW-0464">Manganese</keyword>
<dbReference type="InterPro" id="IPR013785">
    <property type="entry name" value="Aldolase_TIM"/>
</dbReference>
<dbReference type="AlphaFoldDB" id="E6U3V8"/>
<evidence type="ECO:0000259" key="9">
    <source>
        <dbReference type="PROSITE" id="PS50991"/>
    </source>
</evidence>
<dbReference type="EMBL" id="CP002400">
    <property type="protein sequence ID" value="ADU26525.1"/>
    <property type="molecule type" value="Genomic_DNA"/>
</dbReference>
<organism evidence="10 11">
    <name type="scientific">Ethanoligenens harbinense (strain DSM 18485 / JCM 12961 / CGMCC 1.5033 / YUAN-3)</name>
    <dbReference type="NCBI Taxonomy" id="663278"/>
    <lineage>
        <taxon>Bacteria</taxon>
        <taxon>Bacillati</taxon>
        <taxon>Bacillota</taxon>
        <taxon>Clostridia</taxon>
        <taxon>Eubacteriales</taxon>
        <taxon>Oscillospiraceae</taxon>
        <taxon>Ethanoligenens</taxon>
    </lineage>
</organism>
<dbReference type="GO" id="GO:0009098">
    <property type="term" value="P:L-leucine biosynthetic process"/>
    <property type="evidence" value="ECO:0007669"/>
    <property type="project" value="UniProtKB-KW"/>
</dbReference>
<dbReference type="RefSeq" id="WP_013484886.1">
    <property type="nucleotide sequence ID" value="NC_014828.1"/>
</dbReference>
<dbReference type="GO" id="GO:0003852">
    <property type="term" value="F:2-isopropylmalate synthase activity"/>
    <property type="evidence" value="ECO:0007669"/>
    <property type="project" value="UniProtKB-EC"/>
</dbReference>
<evidence type="ECO:0000313" key="11">
    <source>
        <dbReference type="Proteomes" id="UP000001551"/>
    </source>
</evidence>
<accession>E6U3V8</accession>
<proteinExistence type="inferred from homology"/>